<dbReference type="InterPro" id="IPR029063">
    <property type="entry name" value="SAM-dependent_MTases_sf"/>
</dbReference>
<sequence>MINSSINSNHHPKFFNPSLKDYPSRMFSYLDMTEYIIKNYSGMVVEIGVGYNFYVGKALYEKMRYFATDIKEIKNPPFNMVMDDVFDPDLPLYEGAKLLLSINPPEEIQPAICELGRMVSSSVILKSLNDETIDFKRYYKEVSIINYKKARFYELKSPR</sequence>
<dbReference type="AlphaFoldDB" id="A0A520KWL2"/>
<reference evidence="3 4" key="1">
    <citation type="journal article" date="2019" name="Nat. Microbiol.">
        <title>Wide diversity of methane and short-chain alkane metabolisms in uncultured archaea.</title>
        <authorList>
            <person name="Borrel G."/>
            <person name="Adam P.S."/>
            <person name="McKay L.J."/>
            <person name="Chen L.X."/>
            <person name="Sierra-Garcia I.N."/>
            <person name="Sieber C.M."/>
            <person name="Letourneur Q."/>
            <person name="Ghozlane A."/>
            <person name="Andersen G.L."/>
            <person name="Li W.J."/>
            <person name="Hallam S.J."/>
            <person name="Muyzer G."/>
            <person name="de Oliveira V.M."/>
            <person name="Inskeep W.P."/>
            <person name="Banfield J.F."/>
            <person name="Gribaldo S."/>
        </authorList>
    </citation>
    <scope>NUCLEOTIDE SEQUENCE [LARGE SCALE GENOMIC DNA]</scope>
    <source>
        <strain evidence="3">NM1b</strain>
    </source>
</reference>
<dbReference type="EMBL" id="RXIL01000120">
    <property type="protein sequence ID" value="RZN67954.1"/>
    <property type="molecule type" value="Genomic_DNA"/>
</dbReference>
<dbReference type="Gene3D" id="3.40.50.150">
    <property type="entry name" value="Vaccinia Virus protein VP39"/>
    <property type="match status" value="1"/>
</dbReference>
<accession>A0A520KWL2</accession>
<comment type="similarity">
    <text evidence="1 2">Belongs to the UPF0146 family.</text>
</comment>
<protein>
    <recommendedName>
        <fullName evidence="2">UPF0146 protein EF807_06745</fullName>
    </recommendedName>
</protein>
<proteinExistence type="inferred from homology"/>
<dbReference type="Proteomes" id="UP000320766">
    <property type="component" value="Unassembled WGS sequence"/>
</dbReference>
<evidence type="ECO:0000256" key="2">
    <source>
        <dbReference type="HAMAP-Rule" id="MF_00341"/>
    </source>
</evidence>
<evidence type="ECO:0000256" key="1">
    <source>
        <dbReference type="ARBA" id="ARBA00006969"/>
    </source>
</evidence>
<dbReference type="HAMAP" id="MF_00341">
    <property type="entry name" value="UPF0146"/>
    <property type="match status" value="1"/>
</dbReference>
<comment type="caution">
    <text evidence="3">The sequence shown here is derived from an EMBL/GenBank/DDBJ whole genome shotgun (WGS) entry which is preliminary data.</text>
</comment>
<dbReference type="InterPro" id="IPR005353">
    <property type="entry name" value="UPF0146"/>
</dbReference>
<evidence type="ECO:0000313" key="3">
    <source>
        <dbReference type="EMBL" id="RZN67954.1"/>
    </source>
</evidence>
<name>A0A520KWL2_9EURY</name>
<gene>
    <name evidence="3" type="ORF">EF807_06745</name>
</gene>
<evidence type="ECO:0000313" key="4">
    <source>
        <dbReference type="Proteomes" id="UP000320766"/>
    </source>
</evidence>
<organism evidence="3 4">
    <name type="scientific">Candidatus Methanolliviera hydrocarbonicum</name>
    <dbReference type="NCBI Taxonomy" id="2491085"/>
    <lineage>
        <taxon>Archaea</taxon>
        <taxon>Methanobacteriati</taxon>
        <taxon>Methanobacteriota</taxon>
        <taxon>Candidatus Methanoliparia</taxon>
        <taxon>Candidatus Methanoliparales</taxon>
        <taxon>Candidatus Methanollivieraceae</taxon>
        <taxon>Candidatus Methanolliviera</taxon>
    </lineage>
</organism>
<dbReference type="Pfam" id="PF03686">
    <property type="entry name" value="UPF0146"/>
    <property type="match status" value="1"/>
</dbReference>